<dbReference type="EMBL" id="DQTV01000079">
    <property type="protein sequence ID" value="HIP57281.1"/>
    <property type="molecule type" value="Genomic_DNA"/>
</dbReference>
<keyword evidence="7" id="KW-0460">Magnesium</keyword>
<dbReference type="PANTHER" id="PTHR28511">
    <property type="entry name" value="ENDONUCLEASE V"/>
    <property type="match status" value="1"/>
</dbReference>
<feature type="binding site" evidence="7">
    <location>
        <position position="104"/>
    </location>
    <ligand>
        <name>Mg(2+)</name>
        <dbReference type="ChEBI" id="CHEBI:18420"/>
    </ligand>
</feature>
<comment type="subcellular location">
    <subcellularLocation>
        <location evidence="2 7">Cytoplasm</location>
    </subcellularLocation>
</comment>
<dbReference type="InterPro" id="IPR007581">
    <property type="entry name" value="Endonuclease-V"/>
</dbReference>
<keyword evidence="3 7" id="KW-0963">Cytoplasm</keyword>
<evidence type="ECO:0000256" key="4">
    <source>
        <dbReference type="ARBA" id="ARBA00022722"/>
    </source>
</evidence>
<proteinExistence type="inferred from homology"/>
<dbReference type="GO" id="GO:0043737">
    <property type="term" value="F:deoxyribonuclease V activity"/>
    <property type="evidence" value="ECO:0007669"/>
    <property type="project" value="UniProtKB-UniRule"/>
</dbReference>
<keyword evidence="7" id="KW-0234">DNA repair</keyword>
<keyword evidence="6 7" id="KW-0378">Hydrolase</keyword>
<evidence type="ECO:0000256" key="5">
    <source>
        <dbReference type="ARBA" id="ARBA00022759"/>
    </source>
</evidence>
<comment type="caution">
    <text evidence="8">The sequence shown here is derived from an EMBL/GenBank/DDBJ whole genome shotgun (WGS) entry which is preliminary data.</text>
</comment>
<keyword evidence="7" id="KW-0227">DNA damage</keyword>
<keyword evidence="4 7" id="KW-0540">Nuclease</keyword>
<evidence type="ECO:0000256" key="2">
    <source>
        <dbReference type="ARBA" id="ARBA00004496"/>
    </source>
</evidence>
<comment type="catalytic activity">
    <reaction evidence="1 7">
        <text>Endonucleolytic cleavage at apurinic or apyrimidinic sites to products with a 5'-phosphate.</text>
        <dbReference type="EC" id="3.1.21.7"/>
    </reaction>
</comment>
<feature type="binding site" evidence="7">
    <location>
        <position position="35"/>
    </location>
    <ligand>
        <name>Mg(2+)</name>
        <dbReference type="ChEBI" id="CHEBI:18420"/>
    </ligand>
</feature>
<feature type="site" description="Interaction with target DNA" evidence="7">
    <location>
        <position position="71"/>
    </location>
</feature>
<dbReference type="GO" id="GO:0005737">
    <property type="term" value="C:cytoplasm"/>
    <property type="evidence" value="ECO:0007669"/>
    <property type="project" value="UniProtKB-SubCell"/>
</dbReference>
<gene>
    <name evidence="7" type="primary">nfi</name>
    <name evidence="8" type="ORF">EYH02_04350</name>
</gene>
<dbReference type="AlphaFoldDB" id="A0A832YYI9"/>
<dbReference type="CDD" id="cd06559">
    <property type="entry name" value="Endonuclease_V"/>
    <property type="match status" value="1"/>
</dbReference>
<comment type="similarity">
    <text evidence="7">Belongs to the endonuclease V family.</text>
</comment>
<protein>
    <recommendedName>
        <fullName evidence="7">Endonuclease V</fullName>
        <ecNumber evidence="7">3.1.21.7</ecNumber>
    </recommendedName>
    <alternativeName>
        <fullName evidence="7">Deoxyinosine 3'endonuclease</fullName>
    </alternativeName>
    <alternativeName>
        <fullName evidence="7">Deoxyribonuclease V</fullName>
        <shortName evidence="7">DNase V</shortName>
    </alternativeName>
</protein>
<keyword evidence="5 7" id="KW-0255">Endonuclease</keyword>
<dbReference type="PANTHER" id="PTHR28511:SF1">
    <property type="entry name" value="ENDONUCLEASE V"/>
    <property type="match status" value="1"/>
</dbReference>
<evidence type="ECO:0000256" key="1">
    <source>
        <dbReference type="ARBA" id="ARBA00001835"/>
    </source>
</evidence>
<dbReference type="HAMAP" id="MF_00801">
    <property type="entry name" value="Endonuclease_5"/>
    <property type="match status" value="1"/>
</dbReference>
<dbReference type="Gene3D" id="3.30.2170.10">
    <property type="entry name" value="archaeoglobus fulgidus dsm 4304 superfamily"/>
    <property type="match status" value="1"/>
</dbReference>
<organism evidence="8 9">
    <name type="scientific">Ignisphaera aggregans</name>
    <dbReference type="NCBI Taxonomy" id="334771"/>
    <lineage>
        <taxon>Archaea</taxon>
        <taxon>Thermoproteota</taxon>
        <taxon>Thermoprotei</taxon>
        <taxon>Desulfurococcales</taxon>
        <taxon>Desulfurococcaceae</taxon>
        <taxon>Ignisphaera</taxon>
    </lineage>
</organism>
<sequence length="213" mass="23523">MFSPARAIALQKEMSRKVIVEKLDSERIEIVAGLDVGYRGSRGFGVAVAYSKTKRSLICFAVVEGSVEIPYIPGLLAFREAPLMIASLHELKERCVSPDVVMVNGHGLAHPRKLGIASHIGVALDIPSIGIAKKLLYGTIVRGENGYDKLYVDELHVGYVVEVKRGVRMYISVGHRVDPDSALNISISVWNRNERFPEPIRLADKISKRFARG</sequence>
<dbReference type="Proteomes" id="UP000605805">
    <property type="component" value="Unassembled WGS sequence"/>
</dbReference>
<keyword evidence="7" id="KW-0479">Metal-binding</keyword>
<reference evidence="8" key="1">
    <citation type="journal article" date="2020" name="ISME J.">
        <title>Gammaproteobacteria mediating utilization of methyl-, sulfur- and petroleum organic compounds in deep ocean hydrothermal plumes.</title>
        <authorList>
            <person name="Zhou Z."/>
            <person name="Liu Y."/>
            <person name="Pan J."/>
            <person name="Cron B.R."/>
            <person name="Toner B.M."/>
            <person name="Anantharaman K."/>
            <person name="Breier J.A."/>
            <person name="Dick G.J."/>
            <person name="Li M."/>
        </authorList>
    </citation>
    <scope>NUCLEOTIDE SEQUENCE</scope>
    <source>
        <strain evidence="8">SZUA-1435</strain>
    </source>
</reference>
<dbReference type="EC" id="3.1.21.7" evidence="7"/>
<comment type="function">
    <text evidence="7">DNA repair enzyme involved in the repair of deaminated bases. Selectively cleaves double-stranded DNA at the second phosphodiester bond 3' to a deoxyinosine leaving behind the intact lesion on the nicked DNA.</text>
</comment>
<dbReference type="GO" id="GO:0006281">
    <property type="term" value="P:DNA repair"/>
    <property type="evidence" value="ECO:0007669"/>
    <property type="project" value="UniProtKB-UniRule"/>
</dbReference>
<comment type="cofactor">
    <cofactor evidence="7">
        <name>Mg(2+)</name>
        <dbReference type="ChEBI" id="CHEBI:18420"/>
    </cofactor>
</comment>
<dbReference type="GO" id="GO:0016891">
    <property type="term" value="F:RNA endonuclease activity producing 5'-phosphomonoesters, hydrolytic mechanism"/>
    <property type="evidence" value="ECO:0007669"/>
    <property type="project" value="TreeGrafter"/>
</dbReference>
<dbReference type="Pfam" id="PF04493">
    <property type="entry name" value="Endonuclease_5"/>
    <property type="match status" value="1"/>
</dbReference>
<dbReference type="GO" id="GO:0000287">
    <property type="term" value="F:magnesium ion binding"/>
    <property type="evidence" value="ECO:0007669"/>
    <property type="project" value="UniProtKB-UniRule"/>
</dbReference>
<evidence type="ECO:0000313" key="9">
    <source>
        <dbReference type="Proteomes" id="UP000605805"/>
    </source>
</evidence>
<dbReference type="GO" id="GO:0003727">
    <property type="term" value="F:single-stranded RNA binding"/>
    <property type="evidence" value="ECO:0007669"/>
    <property type="project" value="TreeGrafter"/>
</dbReference>
<evidence type="ECO:0000313" key="8">
    <source>
        <dbReference type="EMBL" id="HIP57281.1"/>
    </source>
</evidence>
<accession>A0A832YYI9</accession>
<evidence type="ECO:0000256" key="3">
    <source>
        <dbReference type="ARBA" id="ARBA00022490"/>
    </source>
</evidence>
<name>A0A832YYI9_9CREN</name>
<evidence type="ECO:0000256" key="7">
    <source>
        <dbReference type="HAMAP-Rule" id="MF_00801"/>
    </source>
</evidence>
<evidence type="ECO:0000256" key="6">
    <source>
        <dbReference type="ARBA" id="ARBA00022801"/>
    </source>
</evidence>